<dbReference type="Proteomes" id="UP000199444">
    <property type="component" value="Unassembled WGS sequence"/>
</dbReference>
<dbReference type="InterPro" id="IPR025669">
    <property type="entry name" value="AAA_dom"/>
</dbReference>
<dbReference type="InterPro" id="IPR027417">
    <property type="entry name" value="P-loop_NTPase"/>
</dbReference>
<evidence type="ECO:0000313" key="2">
    <source>
        <dbReference type="EMBL" id="SDQ28364.1"/>
    </source>
</evidence>
<dbReference type="PANTHER" id="PTHR43384:SF13">
    <property type="entry name" value="SLR0110 PROTEIN"/>
    <property type="match status" value="1"/>
</dbReference>
<dbReference type="GO" id="GO:0009898">
    <property type="term" value="C:cytoplasmic side of plasma membrane"/>
    <property type="evidence" value="ECO:0007669"/>
    <property type="project" value="TreeGrafter"/>
</dbReference>
<dbReference type="GO" id="GO:0005524">
    <property type="term" value="F:ATP binding"/>
    <property type="evidence" value="ECO:0007669"/>
    <property type="project" value="TreeGrafter"/>
</dbReference>
<dbReference type="RefSeq" id="WP_092492112.1">
    <property type="nucleotide sequence ID" value="NZ_FNKD01000001.1"/>
</dbReference>
<dbReference type="Gene3D" id="3.40.50.300">
    <property type="entry name" value="P-loop containing nucleotide triphosphate hydrolases"/>
    <property type="match status" value="1"/>
</dbReference>
<dbReference type="PANTHER" id="PTHR43384">
    <property type="entry name" value="SEPTUM SITE-DETERMINING PROTEIN MIND HOMOLOG, CHLOROPLASTIC-RELATED"/>
    <property type="match status" value="1"/>
</dbReference>
<proteinExistence type="predicted"/>
<dbReference type="GO" id="GO:0005829">
    <property type="term" value="C:cytosol"/>
    <property type="evidence" value="ECO:0007669"/>
    <property type="project" value="TreeGrafter"/>
</dbReference>
<accession>A0A1H0ZLW2</accession>
<dbReference type="GO" id="GO:0016887">
    <property type="term" value="F:ATP hydrolysis activity"/>
    <property type="evidence" value="ECO:0007669"/>
    <property type="project" value="TreeGrafter"/>
</dbReference>
<sequence length="377" mass="42956">MAKVNDIYVIGKNEELISALGEHINESFQVHFITATDLKKYNAQIVILLNSNNSAVDDAQVVLSDSPNASIICLNDEEDFELLRGLIRLGISDYYVFPGEELIFQEHLEILAREVKQRIEKADETESFKRGGGKIFAFYSGSGGTGKSLLSTTFAQTLKLESTAKVLFIDLNLQFGGAETFLGIDSNRSIIDLLPVIDELNEPHLRNIAEKEEHSDLNVLVSPRDAEMAEKINDEFIIKLLRASKRSYDFIIVDLPNWIDERVFTVLEEAYRIYYVMDIDTVAIRVLKGVENLFHRLGIITDDRLELVMNFKGKDKELTKKDMDRFVSYTIAAEIRKDIKNVQSYINQGETLRKEAQEKKLTPVAKDIHKWVNSMLK</sequence>
<keyword evidence="3" id="KW-1185">Reference proteome</keyword>
<feature type="domain" description="AAA" evidence="1">
    <location>
        <begin position="134"/>
        <end position="302"/>
    </location>
</feature>
<dbReference type="GO" id="GO:0051782">
    <property type="term" value="P:negative regulation of cell division"/>
    <property type="evidence" value="ECO:0007669"/>
    <property type="project" value="TreeGrafter"/>
</dbReference>
<dbReference type="InterPro" id="IPR050625">
    <property type="entry name" value="ParA/MinD_ATPase"/>
</dbReference>
<gene>
    <name evidence="2" type="ORF">SAMN05216231_1312</name>
</gene>
<name>A0A1H0ZLW2_9BACI</name>
<dbReference type="Pfam" id="PF13614">
    <property type="entry name" value="AAA_31"/>
    <property type="match status" value="1"/>
</dbReference>
<reference evidence="2 3" key="1">
    <citation type="submission" date="2016-10" db="EMBL/GenBank/DDBJ databases">
        <authorList>
            <person name="de Groot N.N."/>
        </authorList>
    </citation>
    <scope>NUCLEOTIDE SEQUENCE [LARGE SCALE GENOMIC DNA]</scope>
    <source>
        <strain evidence="2 3">CGMCC 1.10449</strain>
    </source>
</reference>
<dbReference type="AlphaFoldDB" id="A0A1H0ZLW2"/>
<evidence type="ECO:0000259" key="1">
    <source>
        <dbReference type="Pfam" id="PF13614"/>
    </source>
</evidence>
<protein>
    <submittedName>
        <fullName evidence="2">Pilus assembly protein CpaE</fullName>
    </submittedName>
</protein>
<organism evidence="2 3">
    <name type="scientific">Virgibacillus salinus</name>
    <dbReference type="NCBI Taxonomy" id="553311"/>
    <lineage>
        <taxon>Bacteria</taxon>
        <taxon>Bacillati</taxon>
        <taxon>Bacillota</taxon>
        <taxon>Bacilli</taxon>
        <taxon>Bacillales</taxon>
        <taxon>Bacillaceae</taxon>
        <taxon>Virgibacillus</taxon>
    </lineage>
</organism>
<dbReference type="STRING" id="553311.SAMN05216231_1312"/>
<evidence type="ECO:0000313" key="3">
    <source>
        <dbReference type="Proteomes" id="UP000199444"/>
    </source>
</evidence>
<dbReference type="EMBL" id="FNKD01000001">
    <property type="protein sequence ID" value="SDQ28364.1"/>
    <property type="molecule type" value="Genomic_DNA"/>
</dbReference>
<dbReference type="SUPFAM" id="SSF52540">
    <property type="entry name" value="P-loop containing nucleoside triphosphate hydrolases"/>
    <property type="match status" value="1"/>
</dbReference>